<keyword evidence="1" id="KW-0732">Signal</keyword>
<dbReference type="Proteomes" id="UP000268857">
    <property type="component" value="Unassembled WGS sequence"/>
</dbReference>
<dbReference type="EMBL" id="RSCJ01000006">
    <property type="protein sequence ID" value="RUR83691.1"/>
    <property type="molecule type" value="Genomic_DNA"/>
</dbReference>
<evidence type="ECO:0000256" key="1">
    <source>
        <dbReference type="SAM" id="SignalP"/>
    </source>
</evidence>
<dbReference type="RefSeq" id="WP_016877557.1">
    <property type="nucleotide sequence ID" value="NZ_AJLN01000017.1"/>
</dbReference>
<reference evidence="2 3" key="1">
    <citation type="journal article" date="2019" name="Genome Biol. Evol.">
        <title>Day and night: Metabolic profiles and evolutionary relationships of six axenic non-marine cyanobacteria.</title>
        <authorList>
            <person name="Will S.E."/>
            <person name="Henke P."/>
            <person name="Boedeker C."/>
            <person name="Huang S."/>
            <person name="Brinkmann H."/>
            <person name="Rohde M."/>
            <person name="Jarek M."/>
            <person name="Friedl T."/>
            <person name="Seufert S."/>
            <person name="Schumacher M."/>
            <person name="Overmann J."/>
            <person name="Neumann-Schaal M."/>
            <person name="Petersen J."/>
        </authorList>
    </citation>
    <scope>NUCLEOTIDE SEQUENCE [LARGE SCALE GENOMIC DNA]</scope>
    <source>
        <strain evidence="2 3">PCC 6912</strain>
    </source>
</reference>
<sequence length="266" mass="28786">MKKLTKHAIATLFATTFVAIAATSTRAVDHNNIDANRPLSFDDAESIGYREQAIELGGVITLPQGRSVGGEFEIEYLYGFAPNTHLNVGIHPSIGGRTDSEDTDFDIGDVSVGVFHNFNREYNNTPAFAVRADTYFPTGRDSRGVDFRLRGIASKTVGQYDRLHLNVDLNVNTVPDSDDRSVTPGVILGYSRPLGYPRRFDRTILAEVGVRAGEETGDGAIVSAGVGLRQQVGYQSVLDIGLQGDIASDDSEHSQVRLVAGYSTAF</sequence>
<proteinExistence type="predicted"/>
<comment type="caution">
    <text evidence="2">The sequence shown here is derived from an EMBL/GenBank/DDBJ whole genome shotgun (WGS) entry which is preliminary data.</text>
</comment>
<name>A0A433NL82_CHLFR</name>
<feature type="chain" id="PRO_5019073590" description="Transporter" evidence="1">
    <location>
        <begin position="22"/>
        <end position="266"/>
    </location>
</feature>
<dbReference type="OrthoDB" id="9773304at2"/>
<protein>
    <recommendedName>
        <fullName evidence="4">Transporter</fullName>
    </recommendedName>
</protein>
<evidence type="ECO:0000313" key="2">
    <source>
        <dbReference type="EMBL" id="RUR83691.1"/>
    </source>
</evidence>
<dbReference type="InterPro" id="IPR025737">
    <property type="entry name" value="FApF"/>
</dbReference>
<dbReference type="AlphaFoldDB" id="A0A433NL82"/>
<keyword evidence="3" id="KW-1185">Reference proteome</keyword>
<gene>
    <name evidence="2" type="ORF">PCC6912_19340</name>
</gene>
<evidence type="ECO:0000313" key="3">
    <source>
        <dbReference type="Proteomes" id="UP000268857"/>
    </source>
</evidence>
<feature type="signal peptide" evidence="1">
    <location>
        <begin position="1"/>
        <end position="21"/>
    </location>
</feature>
<organism evidence="2 3">
    <name type="scientific">Chlorogloeopsis fritschii PCC 6912</name>
    <dbReference type="NCBI Taxonomy" id="211165"/>
    <lineage>
        <taxon>Bacteria</taxon>
        <taxon>Bacillati</taxon>
        <taxon>Cyanobacteriota</taxon>
        <taxon>Cyanophyceae</taxon>
        <taxon>Nostocales</taxon>
        <taxon>Chlorogloeopsidaceae</taxon>
        <taxon>Chlorogloeopsis</taxon>
    </lineage>
</organism>
<accession>A0A433NL82</accession>
<evidence type="ECO:0008006" key="4">
    <source>
        <dbReference type="Google" id="ProtNLM"/>
    </source>
</evidence>
<dbReference type="Pfam" id="PF13557">
    <property type="entry name" value="Phenol_MetA_deg"/>
    <property type="match status" value="1"/>
</dbReference>
<dbReference type="STRING" id="211165.GCA_000317285_00215"/>